<keyword evidence="2" id="KW-1185">Reference proteome</keyword>
<name>A0ABV4CTJ0_9BACT</name>
<sequence length="489" mass="56697">MTSITQVYELLNNDTIIANIIESLKVPHPLSLTHIRNDIRKYLSQLRNDLIVIVEDEYVDKVYRDSYYNYYSTKLKNYSRNCIRFSFIEPDIDVSKLYTSEEEREKLLSKYCGFMIIRPIYPGTIGRTAIDPKAFKNTTPLLICKAPINSSIIGIQTTIQAFPHSSQDSEYMTCAETSIWTIMEYFGNKYPEYKPLLPSQIHKLLEIKRDERQVPSKGLNIGNLSFILKSQGFGCKIYAHDEYNDTEFKRIFSCYIESGIPLIVAISSKAGGHAVACIGRKYVDRKIIASVPEQKFNNGSSFRYWNDSISYFVFNDDNRPFYQIDPLSAPTPQLGADCRITHFIAPLYHKIYLDAQKAIEYTRILCNNFLDLPDNVTLRTFLAPNRTYQSYIINDSKLSEIHKSLLLNRLHFPKFIWVTEIATYDKFIQREVQGLILLDATEPLSYIMEPLILMCYNEKISFFDTNSLTIKENTLPLRFDCISFNQNLE</sequence>
<gene>
    <name evidence="1" type="ORF">AAK873_03605</name>
</gene>
<dbReference type="Gene3D" id="3.90.70.10">
    <property type="entry name" value="Cysteine proteinases"/>
    <property type="match status" value="1"/>
</dbReference>
<reference evidence="1 2" key="1">
    <citation type="submission" date="2024-03" db="EMBL/GenBank/DDBJ databases">
        <title>Mouse gut bacterial collection (mGBC) of GemPharmatech.</title>
        <authorList>
            <person name="He Y."/>
            <person name="Dong L."/>
            <person name="Wu D."/>
            <person name="Gao X."/>
            <person name="Lin Z."/>
        </authorList>
    </citation>
    <scope>NUCLEOTIDE SEQUENCE [LARGE SCALE GENOMIC DNA]</scope>
    <source>
        <strain evidence="1 2">54-13</strain>
    </source>
</reference>
<dbReference type="Proteomes" id="UP001565200">
    <property type="component" value="Unassembled WGS sequence"/>
</dbReference>
<comment type="caution">
    <text evidence="1">The sequence shown here is derived from an EMBL/GenBank/DDBJ whole genome shotgun (WGS) entry which is preliminary data.</text>
</comment>
<accession>A0ABV4CTJ0</accession>
<dbReference type="EMBL" id="JBCLPP010000007">
    <property type="protein sequence ID" value="MEY8244706.1"/>
    <property type="molecule type" value="Genomic_DNA"/>
</dbReference>
<organism evidence="1 2">
    <name type="scientific">Heminiphilus faecis</name>
    <dbReference type="NCBI Taxonomy" id="2601703"/>
    <lineage>
        <taxon>Bacteria</taxon>
        <taxon>Pseudomonadati</taxon>
        <taxon>Bacteroidota</taxon>
        <taxon>Bacteroidia</taxon>
        <taxon>Bacteroidales</taxon>
        <taxon>Muribaculaceae</taxon>
        <taxon>Heminiphilus</taxon>
    </lineage>
</organism>
<proteinExistence type="predicted"/>
<dbReference type="RefSeq" id="WP_369863216.1">
    <property type="nucleotide sequence ID" value="NZ_JBCLPP010000007.1"/>
</dbReference>
<evidence type="ECO:0000313" key="1">
    <source>
        <dbReference type="EMBL" id="MEY8244706.1"/>
    </source>
</evidence>
<evidence type="ECO:0000313" key="2">
    <source>
        <dbReference type="Proteomes" id="UP001565200"/>
    </source>
</evidence>
<protein>
    <submittedName>
        <fullName evidence="1">Uncharacterized protein</fullName>
    </submittedName>
</protein>